<dbReference type="SUPFAM" id="SSF103473">
    <property type="entry name" value="MFS general substrate transporter"/>
    <property type="match status" value="1"/>
</dbReference>
<feature type="transmembrane region" description="Helical" evidence="5">
    <location>
        <begin position="64"/>
        <end position="85"/>
    </location>
</feature>
<evidence type="ECO:0000256" key="4">
    <source>
        <dbReference type="ARBA" id="ARBA00023136"/>
    </source>
</evidence>
<proteinExistence type="predicted"/>
<dbReference type="GO" id="GO:0022857">
    <property type="term" value="F:transmembrane transporter activity"/>
    <property type="evidence" value="ECO:0007669"/>
    <property type="project" value="InterPro"/>
</dbReference>
<dbReference type="Pfam" id="PF07690">
    <property type="entry name" value="MFS_1"/>
    <property type="match status" value="1"/>
</dbReference>
<feature type="non-terminal residue" evidence="6">
    <location>
        <position position="149"/>
    </location>
</feature>
<dbReference type="GO" id="GO:0016020">
    <property type="term" value="C:membrane"/>
    <property type="evidence" value="ECO:0007669"/>
    <property type="project" value="UniProtKB-SubCell"/>
</dbReference>
<dbReference type="Proteomes" id="UP000838878">
    <property type="component" value="Chromosome 14"/>
</dbReference>
<keyword evidence="4 5" id="KW-0472">Membrane</keyword>
<evidence type="ECO:0008006" key="8">
    <source>
        <dbReference type="Google" id="ProtNLM"/>
    </source>
</evidence>
<feature type="transmembrane region" description="Helical" evidence="5">
    <location>
        <begin position="31"/>
        <end position="52"/>
    </location>
</feature>
<protein>
    <recommendedName>
        <fullName evidence="8">Major facilitator superfamily (MFS) profile domain-containing protein</fullName>
    </recommendedName>
</protein>
<gene>
    <name evidence="6" type="ORF">BINO364_LOCUS6231</name>
</gene>
<evidence type="ECO:0000256" key="2">
    <source>
        <dbReference type="ARBA" id="ARBA00022692"/>
    </source>
</evidence>
<name>A0A8J9V4L3_9NEOP</name>
<keyword evidence="3 5" id="KW-1133">Transmembrane helix</keyword>
<dbReference type="OrthoDB" id="5296287at2759"/>
<evidence type="ECO:0000256" key="3">
    <source>
        <dbReference type="ARBA" id="ARBA00022989"/>
    </source>
</evidence>
<comment type="subcellular location">
    <subcellularLocation>
        <location evidence="1">Membrane</location>
        <topology evidence="1">Multi-pass membrane protein</topology>
    </subcellularLocation>
</comment>
<sequence length="149" mass="16508">MERRTLVIVCNIASSICLIIIAVITEGIGSIITGCLGILFSFMAFIVEYLYCLEMFPTSVRNSAIGISSMMARLGSMIAPFVASFRNYGKWCAPVAFGLLPMIAAFLCIYLPETKDIELLMTIEEGEALRHKSFTQFRKRASSTLENTN</sequence>
<feature type="transmembrane region" description="Helical" evidence="5">
    <location>
        <begin position="7"/>
        <end position="25"/>
    </location>
</feature>
<dbReference type="InterPro" id="IPR011701">
    <property type="entry name" value="MFS"/>
</dbReference>
<dbReference type="AlphaFoldDB" id="A0A8J9V4L3"/>
<keyword evidence="7" id="KW-1185">Reference proteome</keyword>
<accession>A0A8J9V4L3</accession>
<dbReference type="EMBL" id="OV170234">
    <property type="protein sequence ID" value="CAH0719945.1"/>
    <property type="molecule type" value="Genomic_DNA"/>
</dbReference>
<dbReference type="PANTHER" id="PTHR24064">
    <property type="entry name" value="SOLUTE CARRIER FAMILY 22 MEMBER"/>
    <property type="match status" value="1"/>
</dbReference>
<feature type="transmembrane region" description="Helical" evidence="5">
    <location>
        <begin position="91"/>
        <end position="111"/>
    </location>
</feature>
<dbReference type="InterPro" id="IPR036259">
    <property type="entry name" value="MFS_trans_sf"/>
</dbReference>
<keyword evidence="2 5" id="KW-0812">Transmembrane</keyword>
<evidence type="ECO:0000313" key="7">
    <source>
        <dbReference type="Proteomes" id="UP000838878"/>
    </source>
</evidence>
<reference evidence="6" key="1">
    <citation type="submission" date="2021-12" db="EMBL/GenBank/DDBJ databases">
        <authorList>
            <person name="Martin H S."/>
        </authorList>
    </citation>
    <scope>NUCLEOTIDE SEQUENCE</scope>
</reference>
<dbReference type="Gene3D" id="1.20.1250.20">
    <property type="entry name" value="MFS general substrate transporter like domains"/>
    <property type="match status" value="1"/>
</dbReference>
<evidence type="ECO:0000256" key="1">
    <source>
        <dbReference type="ARBA" id="ARBA00004141"/>
    </source>
</evidence>
<evidence type="ECO:0000256" key="5">
    <source>
        <dbReference type="SAM" id="Phobius"/>
    </source>
</evidence>
<evidence type="ECO:0000313" key="6">
    <source>
        <dbReference type="EMBL" id="CAH0719945.1"/>
    </source>
</evidence>
<organism evidence="6 7">
    <name type="scientific">Brenthis ino</name>
    <name type="common">lesser marbled fritillary</name>
    <dbReference type="NCBI Taxonomy" id="405034"/>
    <lineage>
        <taxon>Eukaryota</taxon>
        <taxon>Metazoa</taxon>
        <taxon>Ecdysozoa</taxon>
        <taxon>Arthropoda</taxon>
        <taxon>Hexapoda</taxon>
        <taxon>Insecta</taxon>
        <taxon>Pterygota</taxon>
        <taxon>Neoptera</taxon>
        <taxon>Endopterygota</taxon>
        <taxon>Lepidoptera</taxon>
        <taxon>Glossata</taxon>
        <taxon>Ditrysia</taxon>
        <taxon>Papilionoidea</taxon>
        <taxon>Nymphalidae</taxon>
        <taxon>Heliconiinae</taxon>
        <taxon>Argynnini</taxon>
        <taxon>Brenthis</taxon>
    </lineage>
</organism>